<evidence type="ECO:0000256" key="1">
    <source>
        <dbReference type="ARBA" id="ARBA00022801"/>
    </source>
</evidence>
<evidence type="ECO:0000256" key="2">
    <source>
        <dbReference type="ARBA" id="ARBA00022842"/>
    </source>
</evidence>
<dbReference type="Pfam" id="PF00702">
    <property type="entry name" value="Hydrolase"/>
    <property type="match status" value="1"/>
</dbReference>
<dbReference type="EMBL" id="OUNC01000003">
    <property type="protein sequence ID" value="SPP26682.1"/>
    <property type="molecule type" value="Genomic_DNA"/>
</dbReference>
<gene>
    <name evidence="3" type="primary">yqeG</name>
    <name evidence="3" type="ORF">BTBSAS_110031</name>
</gene>
<proteinExistence type="predicted"/>
<dbReference type="GO" id="GO:0008962">
    <property type="term" value="F:phosphatidylglycerophosphatase activity"/>
    <property type="evidence" value="ECO:0007669"/>
    <property type="project" value="InterPro"/>
</dbReference>
<dbReference type="InterPro" id="IPR023214">
    <property type="entry name" value="HAD_sf"/>
</dbReference>
<reference evidence="4" key="1">
    <citation type="submission" date="2018-04" db="EMBL/GenBank/DDBJ databases">
        <authorList>
            <person name="Illikoud N."/>
        </authorList>
    </citation>
    <scope>NUCLEOTIDE SEQUENCE [LARGE SCALE GENOMIC DNA]</scope>
</reference>
<keyword evidence="1" id="KW-0378">Hydrolase</keyword>
<dbReference type="PANTHER" id="PTHR46470:SF3">
    <property type="entry name" value="N-ACYLNEURAMINATE-9-PHOSPHATASE"/>
    <property type="match status" value="1"/>
</dbReference>
<dbReference type="PANTHER" id="PTHR46470">
    <property type="entry name" value="N-ACYLNEURAMINATE-9-PHOSPHATASE"/>
    <property type="match status" value="1"/>
</dbReference>
<organism evidence="3 4">
    <name type="scientific">Brochothrix thermosphacta</name>
    <name type="common">Microbacterium thermosphactum</name>
    <dbReference type="NCBI Taxonomy" id="2756"/>
    <lineage>
        <taxon>Bacteria</taxon>
        <taxon>Bacillati</taxon>
        <taxon>Bacillota</taxon>
        <taxon>Bacilli</taxon>
        <taxon>Bacillales</taxon>
        <taxon>Listeriaceae</taxon>
        <taxon>Brochothrix</taxon>
    </lineage>
</organism>
<keyword evidence="2" id="KW-0460">Magnesium</keyword>
<protein>
    <submittedName>
        <fullName evidence="3">Putative phosphatase</fullName>
    </submittedName>
</protein>
<dbReference type="AlphaFoldDB" id="A0A2X0S1L9"/>
<dbReference type="NCBIfam" id="TIGR01668">
    <property type="entry name" value="YqeG_hyp_ppase"/>
    <property type="match status" value="1"/>
</dbReference>
<dbReference type="CDD" id="cd16416">
    <property type="entry name" value="HAD_BsYqeG-like"/>
    <property type="match status" value="1"/>
</dbReference>
<dbReference type="NCBIfam" id="TIGR01662">
    <property type="entry name" value="HAD-SF-IIIA"/>
    <property type="match status" value="1"/>
</dbReference>
<sequence>MLKMFLPNRMITSPYVITPEQLQRNGIKVVFTDLDNTLIAWDDEAAPEQLHNWIKELKTAGIELTIVSNNNEERVSKFAEEVGVPFVYRAKKPLNSGFKRAMRIYAVRRDEVAMIGDQLLTDILGGNRARLFTILVQPVKQSDAWNTKINRQIEKLIVSLLKRKNPLKWEDTL</sequence>
<dbReference type="InterPro" id="IPR010021">
    <property type="entry name" value="PGPP1/Gep4"/>
</dbReference>
<name>A0A2X0S1L9_BROTH</name>
<dbReference type="InterPro" id="IPR036412">
    <property type="entry name" value="HAD-like_sf"/>
</dbReference>
<dbReference type="Proteomes" id="UP000270190">
    <property type="component" value="Unassembled WGS sequence"/>
</dbReference>
<dbReference type="InterPro" id="IPR006549">
    <property type="entry name" value="HAD-SF_hydro_IIIA"/>
</dbReference>
<dbReference type="SUPFAM" id="SSF56784">
    <property type="entry name" value="HAD-like"/>
    <property type="match status" value="1"/>
</dbReference>
<dbReference type="InterPro" id="IPR051400">
    <property type="entry name" value="HAD-like_hydrolase"/>
</dbReference>
<evidence type="ECO:0000313" key="3">
    <source>
        <dbReference type="EMBL" id="SPP26682.1"/>
    </source>
</evidence>
<evidence type="ECO:0000313" key="4">
    <source>
        <dbReference type="Proteomes" id="UP000270190"/>
    </source>
</evidence>
<accession>A0A2X0S1L9</accession>
<dbReference type="Gene3D" id="3.40.50.1000">
    <property type="entry name" value="HAD superfamily/HAD-like"/>
    <property type="match status" value="1"/>
</dbReference>